<gene>
    <name evidence="4 7" type="primary">msrA</name>
    <name evidence="7" type="ORF">EGT74_18595</name>
</gene>
<dbReference type="GO" id="GO:0033744">
    <property type="term" value="F:L-methionine:thioredoxin-disulfide S-oxidoreductase activity"/>
    <property type="evidence" value="ECO:0007669"/>
    <property type="project" value="RHEA"/>
</dbReference>
<evidence type="ECO:0000256" key="2">
    <source>
        <dbReference type="ARBA" id="ARBA00047806"/>
    </source>
</evidence>
<dbReference type="OrthoDB" id="4174719at2"/>
<comment type="catalytic activity">
    <reaction evidence="2 4">
        <text>L-methionyl-[protein] + [thioredoxin]-disulfide + H2O = L-methionyl-(S)-S-oxide-[protein] + [thioredoxin]-dithiol</text>
        <dbReference type="Rhea" id="RHEA:14217"/>
        <dbReference type="Rhea" id="RHEA-COMP:10698"/>
        <dbReference type="Rhea" id="RHEA-COMP:10700"/>
        <dbReference type="Rhea" id="RHEA-COMP:12313"/>
        <dbReference type="Rhea" id="RHEA-COMP:12315"/>
        <dbReference type="ChEBI" id="CHEBI:15377"/>
        <dbReference type="ChEBI" id="CHEBI:16044"/>
        <dbReference type="ChEBI" id="CHEBI:29950"/>
        <dbReference type="ChEBI" id="CHEBI:44120"/>
        <dbReference type="ChEBI" id="CHEBI:50058"/>
        <dbReference type="EC" id="1.8.4.11"/>
    </reaction>
</comment>
<evidence type="ECO:0000256" key="4">
    <source>
        <dbReference type="HAMAP-Rule" id="MF_01401"/>
    </source>
</evidence>
<keyword evidence="8" id="KW-1185">Reference proteome</keyword>
<proteinExistence type="inferred from homology"/>
<evidence type="ECO:0000313" key="7">
    <source>
        <dbReference type="EMBL" id="RPE09019.1"/>
    </source>
</evidence>
<dbReference type="NCBIfam" id="TIGR00401">
    <property type="entry name" value="msrA"/>
    <property type="match status" value="1"/>
</dbReference>
<evidence type="ECO:0000256" key="1">
    <source>
        <dbReference type="ARBA" id="ARBA00023002"/>
    </source>
</evidence>
<dbReference type="RefSeq" id="WP_123848020.1">
    <property type="nucleotide sequence ID" value="NZ_RPDH01000002.1"/>
</dbReference>
<dbReference type="EC" id="1.8.4.11" evidence="4"/>
<evidence type="ECO:0000256" key="3">
    <source>
        <dbReference type="ARBA" id="ARBA00048782"/>
    </source>
</evidence>
<dbReference type="Gene3D" id="3.30.1060.10">
    <property type="entry name" value="Peptide methionine sulphoxide reductase MsrA"/>
    <property type="match status" value="1"/>
</dbReference>
<feature type="domain" description="Peptide methionine sulphoxide reductase MsrA" evidence="6">
    <location>
        <begin position="40"/>
        <end position="193"/>
    </location>
</feature>
<comment type="function">
    <text evidence="4">Has an important function as a repair enzyme for proteins that have been inactivated by oxidation. Catalyzes the reversible oxidation-reduction of methionine sulfoxide in proteins to methionine.</text>
</comment>
<dbReference type="GO" id="GO:0008113">
    <property type="term" value="F:peptide-methionine (S)-S-oxide reductase activity"/>
    <property type="evidence" value="ECO:0007669"/>
    <property type="project" value="UniProtKB-UniRule"/>
</dbReference>
<dbReference type="InterPro" id="IPR002569">
    <property type="entry name" value="Met_Sox_Rdtase_MsrA_dom"/>
</dbReference>
<dbReference type="PANTHER" id="PTHR43774">
    <property type="entry name" value="PEPTIDE METHIONINE SULFOXIDE REDUCTASE"/>
    <property type="match status" value="1"/>
</dbReference>
<dbReference type="Proteomes" id="UP000278351">
    <property type="component" value="Unassembled WGS sequence"/>
</dbReference>
<comment type="caution">
    <text evidence="7">The sequence shown here is derived from an EMBL/GenBank/DDBJ whole genome shotgun (WGS) entry which is preliminary data.</text>
</comment>
<feature type="signal peptide" evidence="5">
    <location>
        <begin position="1"/>
        <end position="18"/>
    </location>
</feature>
<keyword evidence="1 4" id="KW-0560">Oxidoreductase</keyword>
<dbReference type="EMBL" id="RPDH01000002">
    <property type="protein sequence ID" value="RPE09019.1"/>
    <property type="molecule type" value="Genomic_DNA"/>
</dbReference>
<feature type="chain" id="PRO_5018242386" description="Peptide methionine sulfoxide reductase MsrA" evidence="5">
    <location>
        <begin position="19"/>
        <end position="213"/>
    </location>
</feature>
<dbReference type="HAMAP" id="MF_01401">
    <property type="entry name" value="MsrA"/>
    <property type="match status" value="1"/>
</dbReference>
<dbReference type="SUPFAM" id="SSF55068">
    <property type="entry name" value="Peptide methionine sulfoxide reductase"/>
    <property type="match status" value="1"/>
</dbReference>
<name>A0A3N4PQK8_9BACT</name>
<reference evidence="7 8" key="1">
    <citation type="submission" date="2018-11" db="EMBL/GenBank/DDBJ databases">
        <title>Chitinophaga lutea sp.nov., isolate from arsenic contaminated soil.</title>
        <authorList>
            <person name="Zong Y."/>
        </authorList>
    </citation>
    <scope>NUCLEOTIDE SEQUENCE [LARGE SCALE GENOMIC DNA]</scope>
    <source>
        <strain evidence="7 8">ZY74</strain>
    </source>
</reference>
<organism evidence="7 8">
    <name type="scientific">Chitinophaga lutea</name>
    <dbReference type="NCBI Taxonomy" id="2488634"/>
    <lineage>
        <taxon>Bacteria</taxon>
        <taxon>Pseudomonadati</taxon>
        <taxon>Bacteroidota</taxon>
        <taxon>Chitinophagia</taxon>
        <taxon>Chitinophagales</taxon>
        <taxon>Chitinophagaceae</taxon>
        <taxon>Chitinophaga</taxon>
    </lineage>
</organism>
<dbReference type="PROSITE" id="PS51257">
    <property type="entry name" value="PROKAR_LIPOPROTEIN"/>
    <property type="match status" value="1"/>
</dbReference>
<comment type="similarity">
    <text evidence="4">Belongs to the MsrA Met sulfoxide reductase family.</text>
</comment>
<sequence>MKYVMLLCLMASSLVSCAQNGKKVNEPGDMTIQKDQKTAEAVFGNGCFWCTEAIFQQLEGVLKVESGYSGGANPNPTYEEVCTGTTGHAEVIRLTYDPAKINYATLLEAFWASHDPTTLNRQGNDVGTQYRSVVFYGNEEERKEAEYYKKKLQESGAYDKPIVTEISPLKTFYVAENYHQNYYNQNGSAPYCHYVIRPKLDKFKKAFADKLKK</sequence>
<protein>
    <recommendedName>
        <fullName evidence="4">Peptide methionine sulfoxide reductase MsrA</fullName>
        <shortName evidence="4">Protein-methionine-S-oxide reductase</shortName>
        <ecNumber evidence="4">1.8.4.11</ecNumber>
    </recommendedName>
    <alternativeName>
        <fullName evidence="4">Peptide-methionine (S)-S-oxide reductase</fullName>
        <shortName evidence="4">Peptide Met(O) reductase</shortName>
    </alternativeName>
</protein>
<evidence type="ECO:0000313" key="8">
    <source>
        <dbReference type="Proteomes" id="UP000278351"/>
    </source>
</evidence>
<keyword evidence="5" id="KW-0732">Signal</keyword>
<accession>A0A3N4PQK8</accession>
<dbReference type="InterPro" id="IPR036509">
    <property type="entry name" value="Met_Sox_Rdtase_MsrA_sf"/>
</dbReference>
<comment type="catalytic activity">
    <reaction evidence="3 4">
        <text>[thioredoxin]-disulfide + L-methionine + H2O = L-methionine (S)-S-oxide + [thioredoxin]-dithiol</text>
        <dbReference type="Rhea" id="RHEA:19993"/>
        <dbReference type="Rhea" id="RHEA-COMP:10698"/>
        <dbReference type="Rhea" id="RHEA-COMP:10700"/>
        <dbReference type="ChEBI" id="CHEBI:15377"/>
        <dbReference type="ChEBI" id="CHEBI:29950"/>
        <dbReference type="ChEBI" id="CHEBI:50058"/>
        <dbReference type="ChEBI" id="CHEBI:57844"/>
        <dbReference type="ChEBI" id="CHEBI:58772"/>
        <dbReference type="EC" id="1.8.4.11"/>
    </reaction>
</comment>
<dbReference type="AlphaFoldDB" id="A0A3N4PQK8"/>
<evidence type="ECO:0000259" key="6">
    <source>
        <dbReference type="Pfam" id="PF01625"/>
    </source>
</evidence>
<evidence type="ECO:0000256" key="5">
    <source>
        <dbReference type="SAM" id="SignalP"/>
    </source>
</evidence>
<feature type="active site" evidence="4">
    <location>
        <position position="47"/>
    </location>
</feature>
<dbReference type="PANTHER" id="PTHR43774:SF1">
    <property type="entry name" value="PEPTIDE METHIONINE SULFOXIDE REDUCTASE MSRA 2"/>
    <property type="match status" value="1"/>
</dbReference>
<dbReference type="Pfam" id="PF01625">
    <property type="entry name" value="PMSR"/>
    <property type="match status" value="1"/>
</dbReference>